<keyword evidence="3" id="KW-1185">Reference proteome</keyword>
<evidence type="ECO:0000313" key="2">
    <source>
        <dbReference type="EMBL" id="CAI0652020.1"/>
    </source>
</evidence>
<accession>A0A9W4WKF5</accession>
<comment type="caution">
    <text evidence="2">The sequence shown here is derived from an EMBL/GenBank/DDBJ whole genome shotgun (WGS) entry which is preliminary data.</text>
</comment>
<name>A0A9W4WKF5_9PEZI</name>
<dbReference type="SUPFAM" id="SSF55874">
    <property type="entry name" value="ATPase domain of HSP90 chaperone/DNA topoisomerase II/histidine kinase"/>
    <property type="match status" value="1"/>
</dbReference>
<evidence type="ECO:0008006" key="4">
    <source>
        <dbReference type="Google" id="ProtNLM"/>
    </source>
</evidence>
<organism evidence="2 3">
    <name type="scientific">Colletotrichum noveboracense</name>
    <dbReference type="NCBI Taxonomy" id="2664923"/>
    <lineage>
        <taxon>Eukaryota</taxon>
        <taxon>Fungi</taxon>
        <taxon>Dikarya</taxon>
        <taxon>Ascomycota</taxon>
        <taxon>Pezizomycotina</taxon>
        <taxon>Sordariomycetes</taxon>
        <taxon>Hypocreomycetidae</taxon>
        <taxon>Glomerellales</taxon>
        <taxon>Glomerellaceae</taxon>
        <taxon>Colletotrichum</taxon>
        <taxon>Colletotrichum gloeosporioides species complex</taxon>
    </lineage>
</organism>
<dbReference type="InterPro" id="IPR036890">
    <property type="entry name" value="HATPase_C_sf"/>
</dbReference>
<dbReference type="EMBL" id="CAMGZC010001227">
    <property type="protein sequence ID" value="CAI0652020.1"/>
    <property type="molecule type" value="Genomic_DNA"/>
</dbReference>
<evidence type="ECO:0000313" key="3">
    <source>
        <dbReference type="Proteomes" id="UP001152533"/>
    </source>
</evidence>
<sequence>MAGSDSRQLAKELVREIATKYGYLEEETLRHVTNPEARRKIENAIRSLSAQSGLSIITHNLYSSKTRFIFELLQNADDNQYNKAAASGSVPFVSFHIFPDQIIIECNEDGFTHENMKAICAVGESSKTGAQGYIGEKGIGFKSVFMVAWKVHIQSNAFSFSFRHQKGESGMGMITPVWEETDEVLESPLTVITLHLLNTETSDGVAETGEMIRAQFDELQETVLLFLKNIRIISVSFYDDDERQTTTVSHARTQPQPGRIELESVYATNGRRQKQTKHFHVTRVKATNLAKNDNRTYTEAEEAVRAYSASEVVVAFPLSKNSVPIVESQDVFAFLPVRPAGFNFVIQADFVTNANRQDILKDSRRNIGLLHAVGEAFVTAAIDFQTHETLRYQWVQFLPDRNSSWDGFWLGLVKKIAVLLRSNHVLYDHKSLAPRTVDELLRLLPDCADEHGNPLFDDGDPAQIISRRYSQAELRLLEGYGLRDVDHSRVIGWLRADLRNAESSRMKSSDTPESWHERAAKFLNAAFVKKMHRITADLVNLDLVPLADGTWASTSSGPIFFAQAEGLNVPADVGLRVVTRRVTNHQRLLLFKSLGVTTAETKLVRRQILQSYERGTRPEFTIEASKDHLKFLYMTENLALQNRAYESIAIFNHRGECQRPNQQTMYLANDDPHGAEEVFKPTSPGPNPGDGALGYNVVFVNRGYFEDEPTAPQGQNMSWRAWFNERLALRTHIDIQIVSSPRFGVHLSYESRYIQLCRPDKFMACVVQWYNHSPSLQLKGGEIRCLQSSTVLCRGGKRMIPLKETYFPTQRLQERVARFIGEGAFFPWLWLERQEVNEAIPPKWKTLLSTLSVGQPVNDLEFALVILNRFIDAYADSMDATRISRLFELYQHIHIQYRESDNRVAAAEIIRNAFQTRRCIFVPRDELHKWALPDECVWRAPLDMRTKFALERLYQPWFRTNGTNNNSTYLNLFRSMIGIEDCTWAILIDELKELKASKCDDTDQIGTIYKALNALCRDPSVIQNDQSKSIFEDEALIYLPVDSGLSWHRPSECVWSNATKLSVRVSLNEEFEDLEVFFVDFLGVKPLDLSMAIDDLKSVATRASVTSSEIKDLIWAVNSLLPTVQKPPSSRDVLKTKIFPIAYPNGRVTVGTATTGFCVIDRESLRSSFKNKVNFLDFTLEQVARLRPFLEWTHLEDRYLSRCVKEITSFHGGAATLITNPQRQIRHRAHALLRYVFEGTVRSSGRMLIRWKRVAAHFDSPRSQNSRDMDSLYAVLRSARIYETDGISSDLCLVQGETSFTVEGEKSSLHIDETQSGLKIYVPRNRDHQEYMFTNLLPDKLLDCMMRHPVTQVSQNVTNSAMNATKNIVLAPLAMLDRALEDNGIAEVQVAEVDGVVALGTASSATAVSVADTRTDNNANDRGESEAEDAEIRMAFASSSLTNQRAVVNATGHRSMSAQSSTWSSNTPSQSSWTPSSGGSRNDASSQAPYTALLSKVIAAGQRPRANALPLCGAFDLSQLYTDLQPTRDDAELGLRSASQIERDCKIGAAGELYVFELLSHLSDQNVPLPPLPEFSRDNWQSNIRRYVTVHPDYALMEPWSGRETSDIVYEDVSKQLTSLLVRQGYLEARWLSRPRGPKYFIEVKTTTMSCETAFYMSKAQYQRMRNNLVTDDSDTMYVIFRVYNLGQQDIGLKVYVDPETLRLAGRLKFTGETWSVVPG</sequence>
<gene>
    <name evidence="2" type="ORF">CGXH109_LOCUS112837</name>
</gene>
<dbReference type="Proteomes" id="UP001152533">
    <property type="component" value="Unassembled WGS sequence"/>
</dbReference>
<dbReference type="NCBIfam" id="NF047352">
    <property type="entry name" value="P_loop_sacsin"/>
    <property type="match status" value="1"/>
</dbReference>
<dbReference type="PANTHER" id="PTHR32387:SF0">
    <property type="entry name" value="PROTEIN NO VEIN"/>
    <property type="match status" value="1"/>
</dbReference>
<proteinExistence type="predicted"/>
<protein>
    <recommendedName>
        <fullName evidence="4">Protein NO VEIN C-terminal domain-containing protein</fullName>
    </recommendedName>
</protein>
<reference evidence="2" key="1">
    <citation type="submission" date="2022-08" db="EMBL/GenBank/DDBJ databases">
        <authorList>
            <person name="Giroux E."/>
            <person name="Giroux E."/>
        </authorList>
    </citation>
    <scope>NUCLEOTIDE SEQUENCE</scope>
    <source>
        <strain evidence="2">H1091258</strain>
    </source>
</reference>
<evidence type="ECO:0000256" key="1">
    <source>
        <dbReference type="SAM" id="MobiDB-lite"/>
    </source>
</evidence>
<feature type="region of interest" description="Disordered" evidence="1">
    <location>
        <begin position="1451"/>
        <end position="1486"/>
    </location>
</feature>
<dbReference type="PANTHER" id="PTHR32387">
    <property type="entry name" value="WU:FJ29H11"/>
    <property type="match status" value="1"/>
</dbReference>
<feature type="compositionally biased region" description="Low complexity" evidence="1">
    <location>
        <begin position="1454"/>
        <end position="1482"/>
    </location>
</feature>
<dbReference type="InterPro" id="IPR052957">
    <property type="entry name" value="Auxin_embryo_med"/>
</dbReference>
<dbReference type="Gene3D" id="3.30.565.10">
    <property type="entry name" value="Histidine kinase-like ATPase, C-terminal domain"/>
    <property type="match status" value="1"/>
</dbReference>